<proteinExistence type="predicted"/>
<dbReference type="InterPro" id="IPR055313">
    <property type="entry name" value="Temptin-like"/>
</dbReference>
<feature type="chain" id="PRO_5035421721" description="Temptin Cys/Cys disulfide domain-containing protein" evidence="2">
    <location>
        <begin position="24"/>
        <end position="232"/>
    </location>
</feature>
<feature type="signal peptide" evidence="2">
    <location>
        <begin position="1"/>
        <end position="23"/>
    </location>
</feature>
<keyword evidence="5" id="KW-1185">Reference proteome</keyword>
<name>A0A8K1FJR5_PYTOL</name>
<dbReference type="PANTHER" id="PTHR34737">
    <property type="entry name" value="EF-HAND DOMAIN-CONTAINING PROTEIN"/>
    <property type="match status" value="1"/>
</dbReference>
<sequence length="232" mass="23248">MKAFTGFALAAAVAYTSLEAVSAMPSFVALLPNGATLGGELIGHDGGSTSGKFTAFGTLFSEKGKKWDAVCNEKFPGKDFTVGAAFGDACCKWKGEGASPEAAPKWEAGQPTEGTTCATAETKAPTTAPTTAPTEKPTPAPQASSAAPATSKPTPAPATSKPAPATGKPTPAPPTSGKPTPAPTGKPGSGKPGSGKCRTKEDGPGGDHKQGPMKPGKNATKSFDDSDDEYDY</sequence>
<feature type="compositionally biased region" description="Pro residues" evidence="1">
    <location>
        <begin position="170"/>
        <end position="184"/>
    </location>
</feature>
<reference evidence="4" key="1">
    <citation type="submission" date="2019-03" db="EMBL/GenBank/DDBJ databases">
        <title>Long read genome sequence of the mycoparasitic Pythium oligandrum ATCC 38472 isolated from sugarbeet rhizosphere.</title>
        <authorList>
            <person name="Gaulin E."/>
        </authorList>
    </citation>
    <scope>NUCLEOTIDE SEQUENCE</scope>
    <source>
        <strain evidence="4">ATCC 38472_TT</strain>
    </source>
</reference>
<dbReference type="PANTHER" id="PTHR34737:SF2">
    <property type="entry name" value="EF-HAND DOMAIN-CONTAINING PROTEIN"/>
    <property type="match status" value="1"/>
</dbReference>
<feature type="region of interest" description="Disordered" evidence="1">
    <location>
        <begin position="96"/>
        <end position="232"/>
    </location>
</feature>
<dbReference type="PRINTS" id="PR01217">
    <property type="entry name" value="PRICHEXTENSN"/>
</dbReference>
<dbReference type="OrthoDB" id="108313at2759"/>
<evidence type="ECO:0000256" key="2">
    <source>
        <dbReference type="SAM" id="SignalP"/>
    </source>
</evidence>
<accession>A0A8K1FJR5</accession>
<evidence type="ECO:0000313" key="5">
    <source>
        <dbReference type="Proteomes" id="UP000794436"/>
    </source>
</evidence>
<evidence type="ECO:0000259" key="3">
    <source>
        <dbReference type="Pfam" id="PF24784"/>
    </source>
</evidence>
<dbReference type="Proteomes" id="UP000794436">
    <property type="component" value="Unassembled WGS sequence"/>
</dbReference>
<feature type="domain" description="Temptin Cys/Cys disulfide" evidence="3">
    <location>
        <begin position="21"/>
        <end position="101"/>
    </location>
</feature>
<protein>
    <recommendedName>
        <fullName evidence="3">Temptin Cys/Cys disulfide domain-containing protein</fullName>
    </recommendedName>
</protein>
<feature type="compositionally biased region" description="Basic and acidic residues" evidence="1">
    <location>
        <begin position="198"/>
        <end position="210"/>
    </location>
</feature>
<evidence type="ECO:0000313" key="4">
    <source>
        <dbReference type="EMBL" id="TMW62087.1"/>
    </source>
</evidence>
<dbReference type="Pfam" id="PF24784">
    <property type="entry name" value="Temptin_C"/>
    <property type="match status" value="1"/>
</dbReference>
<keyword evidence="2" id="KW-0732">Signal</keyword>
<dbReference type="AlphaFoldDB" id="A0A8K1FJR5"/>
<comment type="caution">
    <text evidence="4">The sequence shown here is derived from an EMBL/GenBank/DDBJ whole genome shotgun (WGS) entry which is preliminary data.</text>
</comment>
<organism evidence="4 5">
    <name type="scientific">Pythium oligandrum</name>
    <name type="common">Mycoparasitic fungus</name>
    <dbReference type="NCBI Taxonomy" id="41045"/>
    <lineage>
        <taxon>Eukaryota</taxon>
        <taxon>Sar</taxon>
        <taxon>Stramenopiles</taxon>
        <taxon>Oomycota</taxon>
        <taxon>Peronosporomycetes</taxon>
        <taxon>Pythiales</taxon>
        <taxon>Pythiaceae</taxon>
        <taxon>Pythium</taxon>
    </lineage>
</organism>
<dbReference type="EMBL" id="SPLM01000074">
    <property type="protein sequence ID" value="TMW62087.1"/>
    <property type="molecule type" value="Genomic_DNA"/>
</dbReference>
<evidence type="ECO:0000256" key="1">
    <source>
        <dbReference type="SAM" id="MobiDB-lite"/>
    </source>
</evidence>
<gene>
    <name evidence="4" type="ORF">Poli38472_009580</name>
</gene>
<feature type="compositionally biased region" description="Low complexity" evidence="1">
    <location>
        <begin position="115"/>
        <end position="169"/>
    </location>
</feature>
<dbReference type="InterPro" id="IPR057626">
    <property type="entry name" value="S-S_Temptin"/>
</dbReference>